<evidence type="ECO:0000313" key="2">
    <source>
        <dbReference type="EMBL" id="ASJ72901.1"/>
    </source>
</evidence>
<comment type="similarity">
    <text evidence="1">Belongs to the SCO1/2 family.</text>
</comment>
<dbReference type="CDD" id="cd02968">
    <property type="entry name" value="SCO"/>
    <property type="match status" value="1"/>
</dbReference>
<keyword evidence="3" id="KW-1185">Reference proteome</keyword>
<dbReference type="AlphaFoldDB" id="A0A2Z2NSB6"/>
<dbReference type="KEGG" id="gai:IMCC3135_14080"/>
<dbReference type="Gene3D" id="3.40.30.10">
    <property type="entry name" value="Glutaredoxin"/>
    <property type="match status" value="1"/>
</dbReference>
<evidence type="ECO:0008006" key="4">
    <source>
        <dbReference type="Google" id="ProtNLM"/>
    </source>
</evidence>
<dbReference type="EMBL" id="CP018632">
    <property type="protein sequence ID" value="ASJ72901.1"/>
    <property type="molecule type" value="Genomic_DNA"/>
</dbReference>
<protein>
    <recommendedName>
        <fullName evidence="4">Thioredoxin domain-containing protein</fullName>
    </recommendedName>
</protein>
<dbReference type="Proteomes" id="UP000250079">
    <property type="component" value="Chromosome"/>
</dbReference>
<dbReference type="OrthoDB" id="8550465at2"/>
<proteinExistence type="inferred from homology"/>
<accession>A0A2Z2NSB6</accession>
<dbReference type="Pfam" id="PF02630">
    <property type="entry name" value="SCO1-SenC"/>
    <property type="match status" value="1"/>
</dbReference>
<organism evidence="2 3">
    <name type="scientific">Granulosicoccus antarcticus IMCC3135</name>
    <dbReference type="NCBI Taxonomy" id="1192854"/>
    <lineage>
        <taxon>Bacteria</taxon>
        <taxon>Pseudomonadati</taxon>
        <taxon>Pseudomonadota</taxon>
        <taxon>Gammaproteobacteria</taxon>
        <taxon>Chromatiales</taxon>
        <taxon>Granulosicoccaceae</taxon>
        <taxon>Granulosicoccus</taxon>
    </lineage>
</organism>
<evidence type="ECO:0000313" key="3">
    <source>
        <dbReference type="Proteomes" id="UP000250079"/>
    </source>
</evidence>
<evidence type="ECO:0000256" key="1">
    <source>
        <dbReference type="ARBA" id="ARBA00010996"/>
    </source>
</evidence>
<gene>
    <name evidence="2" type="ORF">IMCC3135_14080</name>
</gene>
<dbReference type="SUPFAM" id="SSF52833">
    <property type="entry name" value="Thioredoxin-like"/>
    <property type="match status" value="1"/>
</dbReference>
<dbReference type="InterPro" id="IPR003782">
    <property type="entry name" value="SCO1/SenC"/>
</dbReference>
<reference evidence="2 3" key="1">
    <citation type="submission" date="2016-12" db="EMBL/GenBank/DDBJ databases">
        <authorList>
            <person name="Song W.-J."/>
            <person name="Kurnit D.M."/>
        </authorList>
    </citation>
    <scope>NUCLEOTIDE SEQUENCE [LARGE SCALE GENOMIC DNA]</scope>
    <source>
        <strain evidence="2 3">IMCC3135</strain>
    </source>
</reference>
<dbReference type="RefSeq" id="WP_088918169.1">
    <property type="nucleotide sequence ID" value="NZ_CP018632.1"/>
</dbReference>
<sequence length="220" mass="24761">MQTSQTSKVRGATVRLNRRAIPNVSVLAHDGSVHRFYEDLVRDQLVLIAFMSIEHDAHYPCTPRLRRIRDLLDLDPDNRVQLLSVTVDPEHDTPRRLSEYAALNGANAGRTPWRFLTAAPEDIDLVRASLYVHRSLAPEDGTRKLYERENILALPHHKAVMDCSMGLMRYGNESLDIWGGAPVKASAEDVVARLSWLRGDVRQASSSTKRRRGGPFRVSG</sequence>
<name>A0A2Z2NSB6_9GAMM</name>
<dbReference type="InterPro" id="IPR036249">
    <property type="entry name" value="Thioredoxin-like_sf"/>
</dbReference>